<reference evidence="1 2" key="1">
    <citation type="journal article" date="2021" name="Plant Biotechnol. J.">
        <title>Multi-omics assisted identification of the key and species-specific regulatory components of drought-tolerant mechanisms in Gossypium stocksii.</title>
        <authorList>
            <person name="Yu D."/>
            <person name="Ke L."/>
            <person name="Zhang D."/>
            <person name="Wu Y."/>
            <person name="Sun Y."/>
            <person name="Mei J."/>
            <person name="Sun J."/>
            <person name="Sun Y."/>
        </authorList>
    </citation>
    <scope>NUCLEOTIDE SEQUENCE [LARGE SCALE GENOMIC DNA]</scope>
    <source>
        <strain evidence="2">cv. E1</strain>
        <tissue evidence="1">Leaf</tissue>
    </source>
</reference>
<organism evidence="1 2">
    <name type="scientific">Gossypium stocksii</name>
    <dbReference type="NCBI Taxonomy" id="47602"/>
    <lineage>
        <taxon>Eukaryota</taxon>
        <taxon>Viridiplantae</taxon>
        <taxon>Streptophyta</taxon>
        <taxon>Embryophyta</taxon>
        <taxon>Tracheophyta</taxon>
        <taxon>Spermatophyta</taxon>
        <taxon>Magnoliopsida</taxon>
        <taxon>eudicotyledons</taxon>
        <taxon>Gunneridae</taxon>
        <taxon>Pentapetalae</taxon>
        <taxon>rosids</taxon>
        <taxon>malvids</taxon>
        <taxon>Malvales</taxon>
        <taxon>Malvaceae</taxon>
        <taxon>Malvoideae</taxon>
        <taxon>Gossypium</taxon>
    </lineage>
</organism>
<gene>
    <name evidence="1" type="ORF">J1N35_001333</name>
</gene>
<proteinExistence type="predicted"/>
<dbReference type="OrthoDB" id="10384497at2759"/>
<dbReference type="Proteomes" id="UP000828251">
    <property type="component" value="Unassembled WGS sequence"/>
</dbReference>
<keyword evidence="2" id="KW-1185">Reference proteome</keyword>
<protein>
    <submittedName>
        <fullName evidence="1">Uncharacterized protein</fullName>
    </submittedName>
</protein>
<dbReference type="AlphaFoldDB" id="A0A9D3WIV5"/>
<comment type="caution">
    <text evidence="1">The sequence shown here is derived from an EMBL/GenBank/DDBJ whole genome shotgun (WGS) entry which is preliminary data.</text>
</comment>
<dbReference type="EMBL" id="JAIQCV010000001">
    <property type="protein sequence ID" value="KAH1129955.1"/>
    <property type="molecule type" value="Genomic_DNA"/>
</dbReference>
<accession>A0A9D3WIV5</accession>
<evidence type="ECO:0000313" key="1">
    <source>
        <dbReference type="EMBL" id="KAH1129955.1"/>
    </source>
</evidence>
<name>A0A9D3WIV5_9ROSI</name>
<evidence type="ECO:0000313" key="2">
    <source>
        <dbReference type="Proteomes" id="UP000828251"/>
    </source>
</evidence>
<sequence>MFNDISKAIGRRMNTNVTLPHGTYLTYLFRQLGISTHRDSPFTSNQPISYEALHYVGYYFDANINTWIKSNHPVDIEDDDINATFEDDSTPKPAPLLTSYSHVAQPSFKELIKGL</sequence>